<feature type="transmembrane region" description="Helical" evidence="2">
    <location>
        <begin position="58"/>
        <end position="75"/>
    </location>
</feature>
<dbReference type="InParanoid" id="A0A263D6U8"/>
<sequence>MSIIVLLVAGATAGLLGARLLRTGVHPAVVPAWPCACVTAFLWAVTGLRWQAGALPGWWLPTALGVAFMAVPLVAADLRHRRLPDVLTLGAWPLFTMGLAIAAWCGPGSPLAVRALTGALLFGGVHAAVRAVSPGSLGAGDVKLAFALGAVLGALGWTALVLAAVLAAIVTVLFAAAGALRRSDSWRSGVPHGPGMLAAAWLLTVFQAVRPAG</sequence>
<dbReference type="Proteomes" id="UP000242444">
    <property type="component" value="Unassembled WGS sequence"/>
</dbReference>
<comment type="caution">
    <text evidence="4">The sequence shown here is derived from an EMBL/GenBank/DDBJ whole genome shotgun (WGS) entry which is preliminary data.</text>
</comment>
<evidence type="ECO:0000259" key="3">
    <source>
        <dbReference type="Pfam" id="PF01478"/>
    </source>
</evidence>
<keyword evidence="2" id="KW-0472">Membrane</keyword>
<evidence type="ECO:0000313" key="4">
    <source>
        <dbReference type="EMBL" id="OZM73135.1"/>
    </source>
</evidence>
<feature type="domain" description="Prepilin type IV endopeptidase peptidase" evidence="3">
    <location>
        <begin position="69"/>
        <end position="171"/>
    </location>
</feature>
<name>A0A263D6U8_9PSEU</name>
<dbReference type="EMBL" id="NKYE01000006">
    <property type="protein sequence ID" value="OZM73135.1"/>
    <property type="molecule type" value="Genomic_DNA"/>
</dbReference>
<feature type="transmembrane region" description="Helical" evidence="2">
    <location>
        <begin position="111"/>
        <end position="132"/>
    </location>
</feature>
<keyword evidence="2" id="KW-1133">Transmembrane helix</keyword>
<accession>A0A263D6U8</accession>
<dbReference type="AlphaFoldDB" id="A0A263D6U8"/>
<dbReference type="PANTHER" id="PTHR30487">
    <property type="entry name" value="TYPE 4 PREPILIN-LIKE PROTEINS LEADER PEPTIDE-PROCESSING ENZYME"/>
    <property type="match status" value="1"/>
</dbReference>
<dbReference type="GO" id="GO:0006465">
    <property type="term" value="P:signal peptide processing"/>
    <property type="evidence" value="ECO:0007669"/>
    <property type="project" value="TreeGrafter"/>
</dbReference>
<keyword evidence="2" id="KW-0812">Transmembrane</keyword>
<evidence type="ECO:0000256" key="2">
    <source>
        <dbReference type="SAM" id="Phobius"/>
    </source>
</evidence>
<keyword evidence="5" id="KW-1185">Reference proteome</keyword>
<dbReference type="GO" id="GO:0005886">
    <property type="term" value="C:plasma membrane"/>
    <property type="evidence" value="ECO:0007669"/>
    <property type="project" value="TreeGrafter"/>
</dbReference>
<protein>
    <submittedName>
        <fullName evidence="4">Prepilin peptidase</fullName>
    </submittedName>
</protein>
<reference evidence="4 5" key="1">
    <citation type="submission" date="2017-07" db="EMBL/GenBank/DDBJ databases">
        <title>Amycolatopsis antarcticus sp. nov., isolated from the surface of an Antarcticus brown macroalga.</title>
        <authorList>
            <person name="Wang J."/>
            <person name="Leiva S."/>
            <person name="Huang J."/>
            <person name="Huang Y."/>
        </authorList>
    </citation>
    <scope>NUCLEOTIDE SEQUENCE [LARGE SCALE GENOMIC DNA]</scope>
    <source>
        <strain evidence="4 5">AU-G6</strain>
    </source>
</reference>
<dbReference type="Gene3D" id="1.20.120.1220">
    <property type="match status" value="1"/>
</dbReference>
<dbReference type="InterPro" id="IPR000045">
    <property type="entry name" value="Prepilin_IV_endopep_pep"/>
</dbReference>
<dbReference type="PANTHER" id="PTHR30487:SF0">
    <property type="entry name" value="PREPILIN LEADER PEPTIDASE_N-METHYLTRANSFERASE-RELATED"/>
    <property type="match status" value="1"/>
</dbReference>
<dbReference type="GO" id="GO:0004190">
    <property type="term" value="F:aspartic-type endopeptidase activity"/>
    <property type="evidence" value="ECO:0007669"/>
    <property type="project" value="InterPro"/>
</dbReference>
<organism evidence="4 5">
    <name type="scientific">Amycolatopsis antarctica</name>
    <dbReference type="NCBI Taxonomy" id="1854586"/>
    <lineage>
        <taxon>Bacteria</taxon>
        <taxon>Bacillati</taxon>
        <taxon>Actinomycetota</taxon>
        <taxon>Actinomycetes</taxon>
        <taxon>Pseudonocardiales</taxon>
        <taxon>Pseudonocardiaceae</taxon>
        <taxon>Amycolatopsis</taxon>
    </lineage>
</organism>
<proteinExistence type="inferred from homology"/>
<dbReference type="Pfam" id="PF01478">
    <property type="entry name" value="Peptidase_A24"/>
    <property type="match status" value="1"/>
</dbReference>
<comment type="similarity">
    <text evidence="1">Belongs to the peptidase A24 family.</text>
</comment>
<gene>
    <name evidence="4" type="ORF">CFN78_12360</name>
</gene>
<feature type="transmembrane region" description="Helical" evidence="2">
    <location>
        <begin position="144"/>
        <end position="177"/>
    </location>
</feature>
<evidence type="ECO:0000313" key="5">
    <source>
        <dbReference type="Proteomes" id="UP000242444"/>
    </source>
</evidence>
<dbReference type="InterPro" id="IPR050882">
    <property type="entry name" value="Prepilin_peptidase/N-MTase"/>
</dbReference>
<dbReference type="OrthoDB" id="5197713at2"/>
<evidence type="ECO:0000256" key="1">
    <source>
        <dbReference type="ARBA" id="ARBA00005801"/>
    </source>
</evidence>
<feature type="transmembrane region" description="Helical" evidence="2">
    <location>
        <begin position="87"/>
        <end position="105"/>
    </location>
</feature>